<reference evidence="3 4" key="1">
    <citation type="submission" date="2018-02" db="EMBL/GenBank/DDBJ databases">
        <title>Subsurface microbial communities from deep shales in Ohio and West Virginia, USA.</title>
        <authorList>
            <person name="Wrighton K."/>
        </authorList>
    </citation>
    <scope>NUCLEOTIDE SEQUENCE [LARGE SCALE GENOMIC DNA]</scope>
    <source>
        <strain evidence="3 4">OWC-DMM</strain>
    </source>
</reference>
<evidence type="ECO:0000256" key="1">
    <source>
        <dbReference type="SAM" id="MobiDB-lite"/>
    </source>
</evidence>
<accession>A0A2S6HLJ7</accession>
<dbReference type="Gene3D" id="3.10.450.160">
    <property type="entry name" value="inner membrane protein cigr"/>
    <property type="match status" value="1"/>
</dbReference>
<feature type="region of interest" description="Disordered" evidence="1">
    <location>
        <begin position="28"/>
        <end position="62"/>
    </location>
</feature>
<feature type="compositionally biased region" description="Basic and acidic residues" evidence="1">
    <location>
        <begin position="34"/>
        <end position="62"/>
    </location>
</feature>
<dbReference type="Proteomes" id="UP000240010">
    <property type="component" value="Unassembled WGS sequence"/>
</dbReference>
<evidence type="ECO:0000313" key="3">
    <source>
        <dbReference type="EMBL" id="PPK78326.1"/>
    </source>
</evidence>
<comment type="caution">
    <text evidence="3">The sequence shown here is derived from an EMBL/GenBank/DDBJ whole genome shotgun (WGS) entry which is preliminary data.</text>
</comment>
<evidence type="ECO:0000256" key="2">
    <source>
        <dbReference type="SAM" id="SignalP"/>
    </source>
</evidence>
<dbReference type="AlphaFoldDB" id="A0A2S6HLJ7"/>
<dbReference type="Pfam" id="PF11776">
    <property type="entry name" value="RcnB"/>
    <property type="match status" value="1"/>
</dbReference>
<gene>
    <name evidence="3" type="ORF">B0F87_101708</name>
</gene>
<organism evidence="3 4">
    <name type="scientific">Methylobacter tundripaludum</name>
    <dbReference type="NCBI Taxonomy" id="173365"/>
    <lineage>
        <taxon>Bacteria</taxon>
        <taxon>Pseudomonadati</taxon>
        <taxon>Pseudomonadota</taxon>
        <taxon>Gammaproteobacteria</taxon>
        <taxon>Methylococcales</taxon>
        <taxon>Methylococcaceae</taxon>
        <taxon>Methylobacter</taxon>
    </lineage>
</organism>
<name>A0A2S6HLJ7_9GAMM</name>
<keyword evidence="2" id="KW-0732">Signal</keyword>
<dbReference type="InterPro" id="IPR024572">
    <property type="entry name" value="RcnB"/>
</dbReference>
<sequence>MQQLTLKTSYILPLVIAGMLATGPALADKPSWGGHDKAEKHERRDKQSHDRDRDDRSFHQRDEHDFSGQRYFDDRHRVVIHDYYVEQFRTGHCPPGLAKKHNGCVPPGQAKKWQIGYPLPRNVIYYDLPPAIVMQLGPPQPGYRYARVDSDILLIAIGTGLVVDAILGLSGN</sequence>
<dbReference type="RefSeq" id="WP_104427646.1">
    <property type="nucleotide sequence ID" value="NZ_PTIZ01000001.1"/>
</dbReference>
<evidence type="ECO:0000313" key="4">
    <source>
        <dbReference type="Proteomes" id="UP000240010"/>
    </source>
</evidence>
<protein>
    <submittedName>
        <fullName evidence="3">Ni/Co efflux regulator RcnB</fullName>
    </submittedName>
</protein>
<dbReference type="EMBL" id="PTIZ01000001">
    <property type="protein sequence ID" value="PPK78326.1"/>
    <property type="molecule type" value="Genomic_DNA"/>
</dbReference>
<feature type="signal peptide" evidence="2">
    <location>
        <begin position="1"/>
        <end position="27"/>
    </location>
</feature>
<proteinExistence type="predicted"/>
<feature type="chain" id="PRO_5015528649" evidence="2">
    <location>
        <begin position="28"/>
        <end position="172"/>
    </location>
</feature>